<dbReference type="Proteomes" id="UP000023795">
    <property type="component" value="Unassembled WGS sequence"/>
</dbReference>
<dbReference type="RefSeq" id="WP_009502238.1">
    <property type="nucleotide sequence ID" value="NZ_ANIN01000002.1"/>
</dbReference>
<evidence type="ECO:0000313" key="2">
    <source>
        <dbReference type="Proteomes" id="UP000023795"/>
    </source>
</evidence>
<keyword evidence="2" id="KW-1185">Reference proteome</keyword>
<dbReference type="AlphaFoldDB" id="L2F708"/>
<dbReference type="EMBL" id="ANIN01000002">
    <property type="protein sequence ID" value="ELA08680.1"/>
    <property type="molecule type" value="Genomic_DNA"/>
</dbReference>
<sequence length="162" mass="17961">MSEIQFNPNLKPSNALELSDEQLAKLAKKRAYLQQQGSVIIKMAQLPNTALTCLHKINVLGGATEKTYAAINERIIADNDAYGAYHAIAMAQTTSDLPFDVPAMIAIIQQHGDIALAFRLLKLFYNQPLNAKPVNQIITHIQQSQNRQIIAQLNAYLANYEA</sequence>
<name>L2F708_9GAMM</name>
<comment type="caution">
    <text evidence="1">The sequence shown here is derived from an EMBL/GenBank/DDBJ whole genome shotgun (WGS) entry which is preliminary data.</text>
</comment>
<dbReference type="PATRIC" id="fig|1230338.3.peg.1929"/>
<reference evidence="1 2" key="1">
    <citation type="journal article" date="2013" name="Genome Announc.">
        <title>Genome Sequence of Moraxella macacae 0408225, a Novel Bacterial Species Isolated from a Cynomolgus Macaque with Epistaxis.</title>
        <authorList>
            <person name="Ladner J.T."/>
            <person name="Whitehouse C.A."/>
            <person name="Koroleva G.I."/>
            <person name="Palacios G.F."/>
        </authorList>
    </citation>
    <scope>NUCLEOTIDE SEQUENCE [LARGE SCALE GENOMIC DNA]</scope>
    <source>
        <strain evidence="1 2">0408225</strain>
    </source>
</reference>
<gene>
    <name evidence="1" type="ORF">MOMA_08981</name>
</gene>
<dbReference type="eggNOG" id="ENOG5033WP3">
    <property type="taxonomic scope" value="Bacteria"/>
</dbReference>
<proteinExistence type="predicted"/>
<evidence type="ECO:0000313" key="1">
    <source>
        <dbReference type="EMBL" id="ELA08680.1"/>
    </source>
</evidence>
<organism evidence="1 2">
    <name type="scientific">Moraxella macacae 0408225</name>
    <dbReference type="NCBI Taxonomy" id="1230338"/>
    <lineage>
        <taxon>Bacteria</taxon>
        <taxon>Pseudomonadati</taxon>
        <taxon>Pseudomonadota</taxon>
        <taxon>Gammaproteobacteria</taxon>
        <taxon>Moraxellales</taxon>
        <taxon>Moraxellaceae</taxon>
        <taxon>Moraxella</taxon>
    </lineage>
</organism>
<dbReference type="OrthoDB" id="6647581at2"/>
<accession>L2F708</accession>
<protein>
    <submittedName>
        <fullName evidence="1">Uncharacterized protein</fullName>
    </submittedName>
</protein>